<organism evidence="16 17">
    <name type="scientific">Bittarella massiliensis</name>
    <name type="common">ex Durand et al. 2017</name>
    <dbReference type="NCBI Taxonomy" id="1720313"/>
    <lineage>
        <taxon>Bacteria</taxon>
        <taxon>Bacillati</taxon>
        <taxon>Bacillota</taxon>
        <taxon>Clostridia</taxon>
        <taxon>Eubacteriales</taxon>
        <taxon>Oscillospiraceae</taxon>
        <taxon>Bittarella (ex Durand et al. 2017)</taxon>
    </lineage>
</organism>
<feature type="binding site" evidence="11 13">
    <location>
        <position position="234"/>
    </location>
    <ligand>
        <name>[2Fe-2S] cluster</name>
        <dbReference type="ChEBI" id="CHEBI:190135"/>
    </ligand>
</feature>
<dbReference type="Gene3D" id="2.10.240.10">
    <property type="entry name" value="Dihydroorotate dehydrogenase, electron transfer subunit"/>
    <property type="match status" value="1"/>
</dbReference>
<evidence type="ECO:0000256" key="2">
    <source>
        <dbReference type="ARBA" id="ARBA00022448"/>
    </source>
</evidence>
<dbReference type="PANTHER" id="PTHR43513">
    <property type="entry name" value="DIHYDROOROTATE DEHYDROGENASE B (NAD(+)), ELECTRON TRANSFER SUBUNIT"/>
    <property type="match status" value="1"/>
</dbReference>
<feature type="binding site" evidence="11 13">
    <location>
        <position position="214"/>
    </location>
    <ligand>
        <name>[2Fe-2S] cluster</name>
        <dbReference type="ChEBI" id="CHEBI:190135"/>
    </ligand>
</feature>
<feature type="domain" description="FAD-binding FR-type" evidence="14">
    <location>
        <begin position="3"/>
        <end position="100"/>
    </location>
</feature>
<comment type="caution">
    <text evidence="11">Lacks conserved residue(s) required for the propagation of feature annotation.</text>
</comment>
<keyword evidence="18" id="KW-1185">Reference proteome</keyword>
<dbReference type="GO" id="GO:0046872">
    <property type="term" value="F:metal ion binding"/>
    <property type="evidence" value="ECO:0007669"/>
    <property type="project" value="UniProtKB-KW"/>
</dbReference>
<feature type="binding site" evidence="11 12">
    <location>
        <begin position="53"/>
        <end position="56"/>
    </location>
    <ligand>
        <name>FAD</name>
        <dbReference type="ChEBI" id="CHEBI:57692"/>
    </ligand>
</feature>
<dbReference type="AlphaFoldDB" id="A0AAQ1RVQ5"/>
<name>A0AAQ1RVQ5_9FIRM</name>
<reference evidence="16" key="2">
    <citation type="submission" date="2016-11" db="EMBL/GenBank/DDBJ databases">
        <authorList>
            <person name="Varghese N."/>
            <person name="Submissions S."/>
        </authorList>
    </citation>
    <scope>NUCLEOTIDE SEQUENCE</scope>
    <source>
        <strain evidence="16">DSM 4029</strain>
    </source>
</reference>
<dbReference type="InterPro" id="IPR037117">
    <property type="entry name" value="Dihydroorotate_DH_ele_sf"/>
</dbReference>
<evidence type="ECO:0000256" key="5">
    <source>
        <dbReference type="ARBA" id="ARBA00022723"/>
    </source>
</evidence>
<evidence type="ECO:0000256" key="3">
    <source>
        <dbReference type="ARBA" id="ARBA00022630"/>
    </source>
</evidence>
<sequence length="247" mass="26236">MPAAYTVNKILQNDRVTETVYKMKVDLGGAPQPAPGQFYMVRGWEGNDPLLSRPISVSDAGEGTVTFLYEVRGRGTRLLSQLPAGGQVSLLGPAGTGFPVGEVSGRVAVVTGGIGLAPMIYTAKSLQNCQVDFFCGFRDQSYELEGLQGAVQRVAVATDSGREGQKGFVTDLFSVADYDWVLTCGPQVMMEKLGRACLDAGIRCLLSLERHMACGVGACLGCTCKTAHGAKCVCKEGPVFRAEEVIL</sequence>
<dbReference type="Gene3D" id="2.40.30.10">
    <property type="entry name" value="Translation factors"/>
    <property type="match status" value="1"/>
</dbReference>
<reference evidence="17" key="1">
    <citation type="submission" date="2016-11" db="EMBL/GenBank/DDBJ databases">
        <authorList>
            <person name="Jaros S."/>
            <person name="Januszkiewicz K."/>
            <person name="Wedrychowicz H."/>
        </authorList>
    </citation>
    <scope>NUCLEOTIDE SEQUENCE [LARGE SCALE GENOMIC DNA]</scope>
    <source>
        <strain evidence="17">DSM 4029</strain>
    </source>
</reference>
<keyword evidence="4 11" id="KW-0001">2Fe-2S</keyword>
<keyword evidence="6 11" id="KW-0274">FAD</keyword>
<dbReference type="InterPro" id="IPR017938">
    <property type="entry name" value="Riboflavin_synthase-like_b-brl"/>
</dbReference>
<keyword evidence="9 11" id="KW-0408">Iron</keyword>
<evidence type="ECO:0000256" key="9">
    <source>
        <dbReference type="ARBA" id="ARBA00023004"/>
    </source>
</evidence>
<evidence type="ECO:0000313" key="16">
    <source>
        <dbReference type="EMBL" id="SHG04539.1"/>
    </source>
</evidence>
<evidence type="ECO:0000256" key="12">
    <source>
        <dbReference type="PIRSR" id="PIRSR006816-1"/>
    </source>
</evidence>
<comment type="cofactor">
    <cofactor evidence="13">
        <name>[2Fe-2S] cluster</name>
        <dbReference type="ChEBI" id="CHEBI:190135"/>
    </cofactor>
    <text evidence="13">Binds 1 [2Fe-2S] cluster per subunit.</text>
</comment>
<dbReference type="SUPFAM" id="SSF63380">
    <property type="entry name" value="Riboflavin synthase domain-like"/>
    <property type="match status" value="1"/>
</dbReference>
<proteinExistence type="inferred from homology"/>
<evidence type="ECO:0000313" key="17">
    <source>
        <dbReference type="Proteomes" id="UP000184089"/>
    </source>
</evidence>
<keyword evidence="10 11" id="KW-0411">Iron-sulfur</keyword>
<evidence type="ECO:0000313" key="18">
    <source>
        <dbReference type="Proteomes" id="UP000474718"/>
    </source>
</evidence>
<evidence type="ECO:0000256" key="13">
    <source>
        <dbReference type="PIRSR" id="PIRSR006816-2"/>
    </source>
</evidence>
<accession>A0AAQ1RVQ5</accession>
<keyword evidence="3 11" id="KW-0285">Flavoprotein</keyword>
<dbReference type="GO" id="GO:0009055">
    <property type="term" value="F:electron transfer activity"/>
    <property type="evidence" value="ECO:0007669"/>
    <property type="project" value="UniProtKB-UniRule"/>
</dbReference>
<dbReference type="InterPro" id="IPR050353">
    <property type="entry name" value="PyrK_electron_transfer"/>
</dbReference>
<dbReference type="Proteomes" id="UP000184089">
    <property type="component" value="Unassembled WGS sequence"/>
</dbReference>
<dbReference type="GO" id="GO:0050660">
    <property type="term" value="F:flavin adenine dinucleotide binding"/>
    <property type="evidence" value="ECO:0007669"/>
    <property type="project" value="InterPro"/>
</dbReference>
<evidence type="ECO:0000256" key="10">
    <source>
        <dbReference type="ARBA" id="ARBA00023014"/>
    </source>
</evidence>
<keyword evidence="2 11" id="KW-0813">Transport</keyword>
<comment type="cofactor">
    <cofactor evidence="11">
        <name>[2Fe-2S] cluster</name>
        <dbReference type="ChEBI" id="CHEBI:190135"/>
    </cofactor>
    <text evidence="11">Binds 1 [2Fe-2S] cluster per subunit.</text>
</comment>
<dbReference type="CDD" id="cd06218">
    <property type="entry name" value="DHOD_e_trans"/>
    <property type="match status" value="1"/>
</dbReference>
<dbReference type="GO" id="GO:0016491">
    <property type="term" value="F:oxidoreductase activity"/>
    <property type="evidence" value="ECO:0007669"/>
    <property type="project" value="InterPro"/>
</dbReference>
<dbReference type="InterPro" id="IPR019480">
    <property type="entry name" value="Dihydroorotate_DH_Fe-S-bd"/>
</dbReference>
<dbReference type="PIRSF" id="PIRSF006816">
    <property type="entry name" value="Cyc3_hyd_g"/>
    <property type="match status" value="1"/>
</dbReference>
<comment type="subunit">
    <text evidence="11">Heterotetramer of 2 PyrK and 2 PyrD type B subunits.</text>
</comment>
<dbReference type="Proteomes" id="UP000474718">
    <property type="component" value="Unassembled WGS sequence"/>
</dbReference>
<evidence type="ECO:0000256" key="4">
    <source>
        <dbReference type="ARBA" id="ARBA00022714"/>
    </source>
</evidence>
<dbReference type="InterPro" id="IPR039261">
    <property type="entry name" value="FNR_nucleotide-bd"/>
</dbReference>
<keyword evidence="5 11" id="KW-0479">Metal-binding</keyword>
<protein>
    <recommendedName>
        <fullName evidence="11">Dihydroorotate dehydrogenase B (NAD(+)), electron transfer subunit</fullName>
    </recommendedName>
    <alternativeName>
        <fullName evidence="11">Dihydroorotate oxidase B, electron transfer subunit</fullName>
    </alternativeName>
</protein>
<dbReference type="NCBIfam" id="NF000798">
    <property type="entry name" value="PRK00054.1-3"/>
    <property type="match status" value="1"/>
</dbReference>
<dbReference type="PANTHER" id="PTHR43513:SF3">
    <property type="entry name" value="DIHYDROOROTATE DEHYDROGENASE B (NAD(+)), ELECTRON TRANSFER SUBUNIT-RELATED"/>
    <property type="match status" value="1"/>
</dbReference>
<evidence type="ECO:0000256" key="6">
    <source>
        <dbReference type="ARBA" id="ARBA00022827"/>
    </source>
</evidence>
<feature type="binding site" evidence="11 13">
    <location>
        <position position="222"/>
    </location>
    <ligand>
        <name>[2Fe-2S] cluster</name>
        <dbReference type="ChEBI" id="CHEBI:190135"/>
    </ligand>
</feature>
<evidence type="ECO:0000259" key="14">
    <source>
        <dbReference type="PROSITE" id="PS51384"/>
    </source>
</evidence>
<evidence type="ECO:0000256" key="1">
    <source>
        <dbReference type="ARBA" id="ARBA00006422"/>
    </source>
</evidence>
<dbReference type="HAMAP" id="MF_01211">
    <property type="entry name" value="DHODB_Fe_S_bind"/>
    <property type="match status" value="1"/>
</dbReference>
<dbReference type="InterPro" id="IPR023455">
    <property type="entry name" value="Dihydroorotate_DHASE_ETsu"/>
</dbReference>
<dbReference type="SUPFAM" id="SSF52343">
    <property type="entry name" value="Ferredoxin reductase-like, C-terminal NADP-linked domain"/>
    <property type="match status" value="1"/>
</dbReference>
<evidence type="ECO:0000256" key="8">
    <source>
        <dbReference type="ARBA" id="ARBA00022982"/>
    </source>
</evidence>
<keyword evidence="8 11" id="KW-0249">Electron transport</keyword>
<dbReference type="EMBL" id="WWVX01000009">
    <property type="protein sequence ID" value="MZL70640.1"/>
    <property type="molecule type" value="Genomic_DNA"/>
</dbReference>
<gene>
    <name evidence="11" type="primary">pyrK</name>
    <name evidence="15" type="ORF">GT747_12860</name>
    <name evidence="16" type="ORF">SAMN05444424_1264</name>
</gene>
<evidence type="ECO:0000256" key="11">
    <source>
        <dbReference type="HAMAP-Rule" id="MF_01211"/>
    </source>
</evidence>
<dbReference type="Gene3D" id="3.40.50.80">
    <property type="entry name" value="Nucleotide-binding domain of ferredoxin-NADP reductase (FNR) module"/>
    <property type="match status" value="1"/>
</dbReference>
<comment type="function">
    <text evidence="11">Responsible for channeling the electrons from the oxidation of dihydroorotate from the FMN redox center in the PyrD type B subunit to the ultimate electron acceptor NAD(+).</text>
</comment>
<dbReference type="GO" id="GO:0044205">
    <property type="term" value="P:'de novo' UMP biosynthetic process"/>
    <property type="evidence" value="ECO:0007669"/>
    <property type="project" value="UniProtKB-UniRule"/>
</dbReference>
<dbReference type="GO" id="GO:0051537">
    <property type="term" value="F:2 iron, 2 sulfur cluster binding"/>
    <property type="evidence" value="ECO:0007669"/>
    <property type="project" value="UniProtKB-KW"/>
</dbReference>
<dbReference type="InterPro" id="IPR017927">
    <property type="entry name" value="FAD-bd_FR_type"/>
</dbReference>
<comment type="similarity">
    <text evidence="1 11">Belongs to the PyrK family.</text>
</comment>
<comment type="cofactor">
    <cofactor evidence="11 12">
        <name>FAD</name>
        <dbReference type="ChEBI" id="CHEBI:57692"/>
    </cofactor>
    <text evidence="11 12">Binds 1 FAD per subunit.</text>
</comment>
<feature type="binding site" evidence="11 13">
    <location>
        <position position="219"/>
    </location>
    <ligand>
        <name>[2Fe-2S] cluster</name>
        <dbReference type="ChEBI" id="CHEBI:190135"/>
    </ligand>
</feature>
<dbReference type="RefSeq" id="WP_044992010.1">
    <property type="nucleotide sequence ID" value="NZ_FQVY01000002.1"/>
</dbReference>
<feature type="binding site" evidence="11 12">
    <location>
        <begin position="75"/>
        <end position="76"/>
    </location>
    <ligand>
        <name>FAD</name>
        <dbReference type="ChEBI" id="CHEBI:57692"/>
    </ligand>
</feature>
<comment type="pathway">
    <text evidence="11">Pyrimidine metabolism; UMP biosynthesis via de novo pathway; orotate from (S)-dihydroorotate (NAD(+) route): step 1/1.</text>
</comment>
<dbReference type="EMBL" id="FQVY01000002">
    <property type="protein sequence ID" value="SHG04539.1"/>
    <property type="molecule type" value="Genomic_DNA"/>
</dbReference>
<keyword evidence="7 11" id="KW-0665">Pyrimidine biosynthesis</keyword>
<evidence type="ECO:0000256" key="7">
    <source>
        <dbReference type="ARBA" id="ARBA00022975"/>
    </source>
</evidence>
<comment type="caution">
    <text evidence="16">The sequence shown here is derived from an EMBL/GenBank/DDBJ whole genome shotgun (WGS) entry which is preliminary data.</text>
</comment>
<evidence type="ECO:0000313" key="15">
    <source>
        <dbReference type="EMBL" id="MZL70640.1"/>
    </source>
</evidence>
<dbReference type="InterPro" id="IPR012165">
    <property type="entry name" value="Cyt_c3_hydrogenase_gsu"/>
</dbReference>
<dbReference type="PROSITE" id="PS51384">
    <property type="entry name" value="FAD_FR"/>
    <property type="match status" value="1"/>
</dbReference>
<reference evidence="15 18" key="3">
    <citation type="journal article" date="2019" name="Nat. Med.">
        <title>A library of human gut bacterial isolates paired with longitudinal multiomics data enables mechanistic microbiome research.</title>
        <authorList>
            <person name="Poyet M."/>
            <person name="Groussin M."/>
            <person name="Gibbons S.M."/>
            <person name="Avila-Pacheco J."/>
            <person name="Jiang X."/>
            <person name="Kearney S.M."/>
            <person name="Perrotta A.R."/>
            <person name="Berdy B."/>
            <person name="Zhao S."/>
            <person name="Lieberman T.D."/>
            <person name="Swanson P.K."/>
            <person name="Smith M."/>
            <person name="Roesemann S."/>
            <person name="Alexander J.E."/>
            <person name="Rich S.A."/>
            <person name="Livny J."/>
            <person name="Vlamakis H."/>
            <person name="Clish C."/>
            <person name="Bullock K."/>
            <person name="Deik A."/>
            <person name="Scott J."/>
            <person name="Pierce K.A."/>
            <person name="Xavier R.J."/>
            <person name="Alm E.J."/>
        </authorList>
    </citation>
    <scope>NUCLEOTIDE SEQUENCE [LARGE SCALE GENOMIC DNA]</scope>
    <source>
        <strain evidence="15 18">BIOML-A2</strain>
    </source>
</reference>
<dbReference type="Pfam" id="PF10418">
    <property type="entry name" value="DHODB_Fe-S_bind"/>
    <property type="match status" value="1"/>
</dbReference>